<dbReference type="RefSeq" id="XP_044439977.1">
    <property type="nucleotide sequence ID" value="XM_044584042.1"/>
</dbReference>
<keyword evidence="2" id="KW-0217">Developmental protein</keyword>
<keyword evidence="4" id="KW-0812">Transmembrane</keyword>
<dbReference type="GO" id="GO:0048367">
    <property type="term" value="P:shoot system development"/>
    <property type="evidence" value="ECO:0007669"/>
    <property type="project" value="UniProtKB-ARBA"/>
</dbReference>
<evidence type="ECO:0000256" key="3">
    <source>
        <dbReference type="ARBA" id="ARBA00022475"/>
    </source>
</evidence>
<dbReference type="Gramene" id="TraesCS7D02G506700.1">
    <property type="protein sequence ID" value="TraesCS7D02G506700.1.cds1"/>
    <property type="gene ID" value="TraesCS7D02G506700"/>
</dbReference>
<reference evidence="8" key="1">
    <citation type="submission" date="2018-08" db="EMBL/GenBank/DDBJ databases">
        <authorList>
            <person name="Rossello M."/>
        </authorList>
    </citation>
    <scope>NUCLEOTIDE SEQUENCE [LARGE SCALE GENOMIC DNA]</scope>
    <source>
        <strain evidence="8">cv. Chinese Spring</strain>
    </source>
</reference>
<keyword evidence="3" id="KW-1003">Cell membrane</keyword>
<dbReference type="GO" id="GO:0008285">
    <property type="term" value="P:negative regulation of cell population proliferation"/>
    <property type="evidence" value="ECO:0007669"/>
    <property type="project" value="InterPro"/>
</dbReference>
<dbReference type="Gramene" id="TraesRN7D0101233800.1">
    <property type="protein sequence ID" value="TraesRN7D0101233800.1"/>
    <property type="gene ID" value="TraesRN7D0101233800"/>
</dbReference>
<name>A0A341Z5D8_WHEAT</name>
<evidence type="ECO:0000256" key="6">
    <source>
        <dbReference type="ARBA" id="ARBA00023136"/>
    </source>
</evidence>
<reference evidence="8" key="2">
    <citation type="submission" date="2018-10" db="UniProtKB">
        <authorList>
            <consortium name="EnsemblPlants"/>
        </authorList>
    </citation>
    <scope>IDENTIFICATION</scope>
</reference>
<dbReference type="Gramene" id="TraesCLE_scaffold_004602_01G000200.1">
    <property type="protein sequence ID" value="TraesCLE_scaffold_004602_01G000200.1"/>
    <property type="gene ID" value="TraesCLE_scaffold_004602_01G000200"/>
</dbReference>
<comment type="similarity">
    <text evidence="7">Belongs to the DVL/RTFL small polypeptides family.</text>
</comment>
<dbReference type="Gramene" id="TraesCLE_scaffold_194466_01G000100.1">
    <property type="protein sequence ID" value="TraesCLE_scaffold_194466_01G000100.1"/>
    <property type="gene ID" value="TraesCLE_scaffold_194466_01G000100"/>
</dbReference>
<evidence type="ECO:0000256" key="5">
    <source>
        <dbReference type="ARBA" id="ARBA00022989"/>
    </source>
</evidence>
<dbReference type="Gramene" id="TraesCS7B02G432800.1">
    <property type="protein sequence ID" value="TraesCS7B02G432800.1.cds1"/>
    <property type="gene ID" value="TraesCS7B02G432800"/>
</dbReference>
<sequence length="39" mass="4612">MKLMGSRRSGGGLSRSLKEHRARLYIIQRCVVMLLRWHD</sequence>
<dbReference type="PANTHER" id="PTHR33102">
    <property type="entry name" value="DVL19-RELATED-RELATED"/>
    <property type="match status" value="1"/>
</dbReference>
<evidence type="ECO:0000313" key="9">
    <source>
        <dbReference type="Proteomes" id="UP000019116"/>
    </source>
</evidence>
<evidence type="ECO:0000256" key="4">
    <source>
        <dbReference type="ARBA" id="ARBA00022692"/>
    </source>
</evidence>
<dbReference type="Gramene" id="TraesRN7B0101177500.1">
    <property type="protein sequence ID" value="TraesRN7B0101177500.1"/>
    <property type="gene ID" value="TraesRN7B0101177500"/>
</dbReference>
<dbReference type="Proteomes" id="UP000019116">
    <property type="component" value="Chromosome 7B"/>
</dbReference>
<dbReference type="Gramene" id="TraesCS7B03G1174400.1">
    <property type="protein sequence ID" value="TraesCS7B03G1174400.1.CDS1"/>
    <property type="gene ID" value="TraesCS7B03G1174400"/>
</dbReference>
<dbReference type="Gramene" id="TraesWEE_scaffold_059490_01G000200.1">
    <property type="protein sequence ID" value="TraesWEE_scaffold_059490_01G000200.1"/>
    <property type="gene ID" value="TraesWEE_scaffold_059490_01G000200"/>
</dbReference>
<gene>
    <name evidence="8" type="primary">LOC123166266</name>
</gene>
<dbReference type="EnsemblPlants" id="TraesCS7B02G432800.1">
    <property type="protein sequence ID" value="TraesCS7B02G432800.1.cds1"/>
    <property type="gene ID" value="TraesCS7B02G432800"/>
</dbReference>
<dbReference type="InterPro" id="IPR012552">
    <property type="entry name" value="DVL"/>
</dbReference>
<evidence type="ECO:0000313" key="8">
    <source>
        <dbReference type="EnsemblPlants" id="TraesCS7B02G432800.1.cds1"/>
    </source>
</evidence>
<keyword evidence="6" id="KW-0472">Membrane</keyword>
<keyword evidence="5" id="KW-1133">Transmembrane helix</keyword>
<dbReference type="GeneID" id="123166266"/>
<dbReference type="EnsemblPlants" id="TraesCS7D02G506700.1">
    <property type="protein sequence ID" value="TraesCS7D02G506700.1.cds1"/>
    <property type="gene ID" value="TraesCS7D02G506700"/>
</dbReference>
<dbReference type="Pfam" id="PF08137">
    <property type="entry name" value="DVL"/>
    <property type="match status" value="1"/>
</dbReference>
<proteinExistence type="inferred from homology"/>
<evidence type="ECO:0000256" key="7">
    <source>
        <dbReference type="ARBA" id="ARBA00024340"/>
    </source>
</evidence>
<dbReference type="AlphaFoldDB" id="A0A341Z5D8"/>
<evidence type="ECO:0000256" key="1">
    <source>
        <dbReference type="ARBA" id="ARBA00004162"/>
    </source>
</evidence>
<comment type="subcellular location">
    <subcellularLocation>
        <location evidence="1">Cell membrane</location>
        <topology evidence="1">Single-pass membrane protein</topology>
    </subcellularLocation>
</comment>
<organism evidence="8">
    <name type="scientific">Triticum aestivum</name>
    <name type="common">Wheat</name>
    <dbReference type="NCBI Taxonomy" id="4565"/>
    <lineage>
        <taxon>Eukaryota</taxon>
        <taxon>Viridiplantae</taxon>
        <taxon>Streptophyta</taxon>
        <taxon>Embryophyta</taxon>
        <taxon>Tracheophyta</taxon>
        <taxon>Spermatophyta</taxon>
        <taxon>Magnoliopsida</taxon>
        <taxon>Liliopsida</taxon>
        <taxon>Poales</taxon>
        <taxon>Poaceae</taxon>
        <taxon>BOP clade</taxon>
        <taxon>Pooideae</taxon>
        <taxon>Triticodae</taxon>
        <taxon>Triticeae</taxon>
        <taxon>Triticinae</taxon>
        <taxon>Triticum</taxon>
    </lineage>
</organism>
<dbReference type="InterPro" id="IPR051525">
    <property type="entry name" value="DVL_RTFL_regulatory"/>
</dbReference>
<protein>
    <submittedName>
        <fullName evidence="8">Uncharacterized protein</fullName>
    </submittedName>
</protein>
<dbReference type="Gramene" id="TraesCAD_scaffold_012898_01G000700.1">
    <property type="protein sequence ID" value="TraesCAD_scaffold_012898_01G000700.1"/>
    <property type="gene ID" value="TraesCAD_scaffold_012898_01G000700"/>
</dbReference>
<dbReference type="Gramene" id="TraesWEE_scaffold_004637_01G000400.1">
    <property type="protein sequence ID" value="TraesWEE_scaffold_004637_01G000400.1"/>
    <property type="gene ID" value="TraesWEE_scaffold_004637_01G000400"/>
</dbReference>
<evidence type="ECO:0000256" key="2">
    <source>
        <dbReference type="ARBA" id="ARBA00022473"/>
    </source>
</evidence>
<keyword evidence="9" id="KW-1185">Reference proteome</keyword>
<dbReference type="Gramene" id="TraesCS7D03G1198600.1">
    <property type="protein sequence ID" value="TraesCS7D03G1198600.1.CDS1"/>
    <property type="gene ID" value="TraesCS7D03G1198600"/>
</dbReference>
<dbReference type="Gramene" id="TraesROB_scaffold_064148_01G000200.1">
    <property type="protein sequence ID" value="TraesROB_scaffold_064148_01G000200.1"/>
    <property type="gene ID" value="TraesROB_scaffold_064148_01G000200"/>
</dbReference>
<accession>A0A341Z5D8</accession>
<dbReference type="Proteomes" id="UP000019116">
    <property type="component" value="Chromosome 7D"/>
</dbReference>
<dbReference type="GO" id="GO:0005886">
    <property type="term" value="C:plasma membrane"/>
    <property type="evidence" value="ECO:0007669"/>
    <property type="project" value="UniProtKB-SubCell"/>
</dbReference>